<gene>
    <name evidence="3" type="ORF">CXL00_18830</name>
</gene>
<name>A0A2N8SMJ6_STUST</name>
<protein>
    <submittedName>
        <fullName evidence="3">Twitching motility protein PilT</fullName>
    </submittedName>
</protein>
<evidence type="ECO:0000313" key="4">
    <source>
        <dbReference type="Proteomes" id="UP000235897"/>
    </source>
</evidence>
<dbReference type="SUPFAM" id="SSF54285">
    <property type="entry name" value="MoaD/ThiS"/>
    <property type="match status" value="1"/>
</dbReference>
<dbReference type="PANTHER" id="PTHR39081">
    <property type="entry name" value="MUT7-C DOMAIN-CONTAINING PROTEIN"/>
    <property type="match status" value="1"/>
</dbReference>
<accession>A0A2N8SMJ6</accession>
<sequence length="247" mass="27804">MTTATFRFYARLNSFLSAERRGQSFDCLCARAATTKHMIEALGVPHTEVALVLVNGEPADLERAIADGDRVAVYPRFEQLDVSSLSDLQSLPSGPPRFVADAHLGGLARLLRMAGFDTLYDNGYEDAAMVELANRDARVLLTRDRPLLMHRAVRHGCYVHAIKPQAQLRELYQRLDLAAHARPFSLCMNCNAPLHPVDKASVLDRLPSRVQARHQRFLGCDRCGRIFWEGSHWQDMRALLESMTFVD</sequence>
<dbReference type="Pfam" id="PF14451">
    <property type="entry name" value="Ub-Mut7C"/>
    <property type="match status" value="1"/>
</dbReference>
<dbReference type="RefSeq" id="WP_102847411.1">
    <property type="nucleotide sequence ID" value="NZ_JAMOIG010000017.1"/>
</dbReference>
<dbReference type="PANTHER" id="PTHR39081:SF1">
    <property type="entry name" value="MUT7-C RNASE DOMAIN-CONTAINING PROTEIN"/>
    <property type="match status" value="1"/>
</dbReference>
<dbReference type="Proteomes" id="UP000235897">
    <property type="component" value="Unassembled WGS sequence"/>
</dbReference>
<dbReference type="Pfam" id="PF01927">
    <property type="entry name" value="Mut7-C"/>
    <property type="match status" value="1"/>
</dbReference>
<proteinExistence type="predicted"/>
<dbReference type="InterPro" id="IPR027798">
    <property type="entry name" value="Ub_Mut7C"/>
</dbReference>
<organism evidence="3 4">
    <name type="scientific">Stutzerimonas stutzeri</name>
    <name type="common">Pseudomonas stutzeri</name>
    <dbReference type="NCBI Taxonomy" id="316"/>
    <lineage>
        <taxon>Bacteria</taxon>
        <taxon>Pseudomonadati</taxon>
        <taxon>Pseudomonadota</taxon>
        <taxon>Gammaproteobacteria</taxon>
        <taxon>Pseudomonadales</taxon>
        <taxon>Pseudomonadaceae</taxon>
        <taxon>Stutzerimonas</taxon>
    </lineage>
</organism>
<feature type="domain" description="Mut7-C RNAse" evidence="1">
    <location>
        <begin position="96"/>
        <end position="239"/>
    </location>
</feature>
<dbReference type="AlphaFoldDB" id="A0A2N8SMJ6"/>
<comment type="caution">
    <text evidence="3">The sequence shown here is derived from an EMBL/GenBank/DDBJ whole genome shotgun (WGS) entry which is preliminary data.</text>
</comment>
<evidence type="ECO:0000259" key="2">
    <source>
        <dbReference type="Pfam" id="PF14451"/>
    </source>
</evidence>
<dbReference type="EMBL" id="POUW01000008">
    <property type="protein sequence ID" value="PNG03714.1"/>
    <property type="molecule type" value="Genomic_DNA"/>
</dbReference>
<dbReference type="InterPro" id="IPR016155">
    <property type="entry name" value="Mopterin_synth/thiamin_S_b"/>
</dbReference>
<dbReference type="InterPro" id="IPR002782">
    <property type="entry name" value="Mut7-C_RNAse_dom"/>
</dbReference>
<feature type="domain" description="Ubiquitin Mut7-C" evidence="2">
    <location>
        <begin position="1"/>
        <end position="81"/>
    </location>
</feature>
<evidence type="ECO:0000313" key="3">
    <source>
        <dbReference type="EMBL" id="PNG03714.1"/>
    </source>
</evidence>
<evidence type="ECO:0000259" key="1">
    <source>
        <dbReference type="Pfam" id="PF01927"/>
    </source>
</evidence>
<dbReference type="OrthoDB" id="9797655at2"/>
<reference evidence="3 4" key="1">
    <citation type="submission" date="2018-01" db="EMBL/GenBank/DDBJ databases">
        <title>Denitrification phenotypes of diverse strains of Pseudomonas stutzeri.</title>
        <authorList>
            <person name="Milligan D.A."/>
            <person name="Bergaust L."/>
            <person name="Bakken L.R."/>
            <person name="Frostegard A."/>
        </authorList>
    </citation>
    <scope>NUCLEOTIDE SEQUENCE [LARGE SCALE GENOMIC DNA]</scope>
    <source>
        <strain evidence="3 4">28a3</strain>
    </source>
</reference>